<dbReference type="CDD" id="cd01948">
    <property type="entry name" value="EAL"/>
    <property type="match status" value="1"/>
</dbReference>
<reference evidence="5" key="1">
    <citation type="journal article" date="2019" name="Int. J. Syst. Evol. Microbiol.">
        <title>The Global Catalogue of Microorganisms (GCM) 10K type strain sequencing project: providing services to taxonomists for standard genome sequencing and annotation.</title>
        <authorList>
            <consortium name="The Broad Institute Genomics Platform"/>
            <consortium name="The Broad Institute Genome Sequencing Center for Infectious Disease"/>
            <person name="Wu L."/>
            <person name="Ma J."/>
        </authorList>
    </citation>
    <scope>NUCLEOTIDE SEQUENCE [LARGE SCALE GENOMIC DNA]</scope>
    <source>
        <strain evidence="5">KCTC 42644</strain>
    </source>
</reference>
<proteinExistence type="predicted"/>
<evidence type="ECO:0000259" key="3">
    <source>
        <dbReference type="PROSITE" id="PS50887"/>
    </source>
</evidence>
<keyword evidence="1" id="KW-0812">Transmembrane</keyword>
<dbReference type="Pfam" id="PF00990">
    <property type="entry name" value="GGDEF"/>
    <property type="match status" value="1"/>
</dbReference>
<comment type="caution">
    <text evidence="4">The sequence shown here is derived from an EMBL/GenBank/DDBJ whole genome shotgun (WGS) entry which is preliminary data.</text>
</comment>
<dbReference type="NCBIfam" id="TIGR00254">
    <property type="entry name" value="GGDEF"/>
    <property type="match status" value="1"/>
</dbReference>
<keyword evidence="1" id="KW-0472">Membrane</keyword>
<keyword evidence="1" id="KW-1133">Transmembrane helix</keyword>
<dbReference type="PANTHER" id="PTHR44757">
    <property type="entry name" value="DIGUANYLATE CYCLASE DGCP"/>
    <property type="match status" value="1"/>
</dbReference>
<accession>A0ABV7X7U7</accession>
<dbReference type="InterPro" id="IPR001633">
    <property type="entry name" value="EAL_dom"/>
</dbReference>
<dbReference type="Pfam" id="PF00563">
    <property type="entry name" value="EAL"/>
    <property type="match status" value="1"/>
</dbReference>
<dbReference type="Gene3D" id="3.20.20.450">
    <property type="entry name" value="EAL domain"/>
    <property type="match status" value="1"/>
</dbReference>
<dbReference type="EMBL" id="JBHRXV010000001">
    <property type="protein sequence ID" value="MFC3711302.1"/>
    <property type="molecule type" value="Genomic_DNA"/>
</dbReference>
<dbReference type="InterPro" id="IPR052155">
    <property type="entry name" value="Biofilm_reg_signaling"/>
</dbReference>
<protein>
    <submittedName>
        <fullName evidence="4">Bifunctional diguanylate cyclase/phosphodiesterase</fullName>
    </submittedName>
</protein>
<organism evidence="4 5">
    <name type="scientific">Sphingoaurantiacus capsulatus</name>
    <dbReference type="NCBI Taxonomy" id="1771310"/>
    <lineage>
        <taxon>Bacteria</taxon>
        <taxon>Pseudomonadati</taxon>
        <taxon>Pseudomonadota</taxon>
        <taxon>Alphaproteobacteria</taxon>
        <taxon>Sphingomonadales</taxon>
        <taxon>Sphingosinicellaceae</taxon>
        <taxon>Sphingoaurantiacus</taxon>
    </lineage>
</organism>
<evidence type="ECO:0000313" key="4">
    <source>
        <dbReference type="EMBL" id="MFC3711302.1"/>
    </source>
</evidence>
<dbReference type="Proteomes" id="UP001595615">
    <property type="component" value="Unassembled WGS sequence"/>
</dbReference>
<keyword evidence="5" id="KW-1185">Reference proteome</keyword>
<dbReference type="Pfam" id="PF05228">
    <property type="entry name" value="CHASE4"/>
    <property type="match status" value="1"/>
</dbReference>
<sequence>MLPVTLIVGLTALVIAGLLVWSTRHADRVSVERQEALAETVLAQSVDRVGYDQEGSTVWDDAVAQLQRRPLDMAWIDGNLGVWMQEYYGYDAVYILGPDDRPVYAMQAGRRLDTDNFTAVAGALMPRVAELRRQRVPQPTRGAGVAMLSPGVADIAEINGRPAIVSLKPVVSETGDLTQQTGDEYVHIVVRYLDGSFVKGLAEQYQFEGAHFARDLRGRQPDEAAAPVAGRFGTVGYLLWRPFEPGSEVSRDLRWPLLGALLVVGLVVTLLLARLRRRTNDLQRSEAAAQRAALHDALTGLPNRALLDKRLAAALEAPGPGDATVALLYLDLDRFKAINDTLGHPAGDALIREVAKRLGEQVHAGDTVARLGGDEFAIVQRGVHRQAEVELLCLRIVEAMAQPFDLPGGQGFVGASIGVALAGRHGADDPVELARKADIALYVAKKGGRGRFAFFADEMDAFVKDRQSLEAELRAALSEGGQLELAYQPTFATHSGKLSGVEALVRWRHPTKGLLMPGTFIPLAEDTGLIERLGEWVLAEAARTAGAWPIERLAVNVSQGQLKNPGFADKVKAILAETGFEPDRLELEITESSFAGNGPEAKDNVAKLRDQGIRIALDDFGTGYSSLSHLRDLDVDRIKIDSSFTSAILPGAGGSAIIRAIIDLARAIGLNVTAEGVETDEQRSFLSSVGCHELQGYLLGRPMSAGQVSRLVETAKG</sequence>
<evidence type="ECO:0000313" key="5">
    <source>
        <dbReference type="Proteomes" id="UP001595615"/>
    </source>
</evidence>
<dbReference type="CDD" id="cd01949">
    <property type="entry name" value="GGDEF"/>
    <property type="match status" value="1"/>
</dbReference>
<evidence type="ECO:0000259" key="2">
    <source>
        <dbReference type="PROSITE" id="PS50883"/>
    </source>
</evidence>
<dbReference type="PROSITE" id="PS50887">
    <property type="entry name" value="GGDEF"/>
    <property type="match status" value="1"/>
</dbReference>
<name>A0ABV7X7U7_9SPHN</name>
<dbReference type="InterPro" id="IPR007892">
    <property type="entry name" value="CHASE4"/>
</dbReference>
<feature type="domain" description="EAL" evidence="2">
    <location>
        <begin position="466"/>
        <end position="716"/>
    </location>
</feature>
<evidence type="ECO:0000256" key="1">
    <source>
        <dbReference type="SAM" id="Phobius"/>
    </source>
</evidence>
<dbReference type="PANTHER" id="PTHR44757:SF2">
    <property type="entry name" value="BIOFILM ARCHITECTURE MAINTENANCE PROTEIN MBAA"/>
    <property type="match status" value="1"/>
</dbReference>
<dbReference type="SUPFAM" id="SSF55073">
    <property type="entry name" value="Nucleotide cyclase"/>
    <property type="match status" value="1"/>
</dbReference>
<dbReference type="InterPro" id="IPR000160">
    <property type="entry name" value="GGDEF_dom"/>
</dbReference>
<dbReference type="RefSeq" id="WP_380855945.1">
    <property type="nucleotide sequence ID" value="NZ_JBHRXV010000001.1"/>
</dbReference>
<feature type="domain" description="GGDEF" evidence="3">
    <location>
        <begin position="323"/>
        <end position="457"/>
    </location>
</feature>
<dbReference type="Gene3D" id="3.30.70.270">
    <property type="match status" value="1"/>
</dbReference>
<dbReference type="InterPro" id="IPR029787">
    <property type="entry name" value="Nucleotide_cyclase"/>
</dbReference>
<feature type="transmembrane region" description="Helical" evidence="1">
    <location>
        <begin position="255"/>
        <end position="275"/>
    </location>
</feature>
<dbReference type="PROSITE" id="PS50883">
    <property type="entry name" value="EAL"/>
    <property type="match status" value="1"/>
</dbReference>
<dbReference type="InterPro" id="IPR035919">
    <property type="entry name" value="EAL_sf"/>
</dbReference>
<gene>
    <name evidence="4" type="ORF">ACFOMD_01890</name>
</gene>
<dbReference type="SUPFAM" id="SSF141868">
    <property type="entry name" value="EAL domain-like"/>
    <property type="match status" value="1"/>
</dbReference>
<dbReference type="SMART" id="SM00052">
    <property type="entry name" value="EAL"/>
    <property type="match status" value="1"/>
</dbReference>
<dbReference type="InterPro" id="IPR043128">
    <property type="entry name" value="Rev_trsase/Diguanyl_cyclase"/>
</dbReference>
<dbReference type="SMART" id="SM00267">
    <property type="entry name" value="GGDEF"/>
    <property type="match status" value="1"/>
</dbReference>